<comment type="caution">
    <text evidence="1">The sequence shown here is derived from an EMBL/GenBank/DDBJ whole genome shotgun (WGS) entry which is preliminary data.</text>
</comment>
<sequence>ATLGGSLDWKLVNGYRPLIGQTFEVLVAHPLHDVFDTVSENIDVAYTDTSVVLTATSATPVLASLVSAEAEPGRVSVRWLVSETGGPVTIQRAREMGAWGPVATRLPDGAGIVSYEDRDVTDGRYGYRLGLPSEAFEIAAGEVWVTVPVESRFGLAGVYPNPAAGPLAVSFSLGDSQPAALELFDLVGRRVEGRTIESPRPGSRVVTLGGSRELPAGVYVLRLAQGARHASCRVAVVR</sequence>
<dbReference type="Proteomes" id="UP000317716">
    <property type="component" value="Unassembled WGS sequence"/>
</dbReference>
<reference evidence="1 2" key="1">
    <citation type="journal article" date="2019" name="Nat. Microbiol.">
        <title>Mediterranean grassland soil C-N compound turnover is dependent on rainfall and depth, and is mediated by genomically divergent microorganisms.</title>
        <authorList>
            <person name="Diamond S."/>
            <person name="Andeer P.F."/>
            <person name="Li Z."/>
            <person name="Crits-Christoph A."/>
            <person name="Burstein D."/>
            <person name="Anantharaman K."/>
            <person name="Lane K.R."/>
            <person name="Thomas B.C."/>
            <person name="Pan C."/>
            <person name="Northen T.R."/>
            <person name="Banfield J.F."/>
        </authorList>
    </citation>
    <scope>NUCLEOTIDE SEQUENCE [LARGE SCALE GENOMIC DNA]</scope>
    <source>
        <strain evidence="1">WS_2</strain>
    </source>
</reference>
<gene>
    <name evidence="1" type="ORF">E6K72_08540</name>
</gene>
<evidence type="ECO:0000313" key="1">
    <source>
        <dbReference type="EMBL" id="TMQ53329.1"/>
    </source>
</evidence>
<accession>A0A538SPM6</accession>
<organism evidence="1 2">
    <name type="scientific">Eiseniibacteriota bacterium</name>
    <dbReference type="NCBI Taxonomy" id="2212470"/>
    <lineage>
        <taxon>Bacteria</taxon>
        <taxon>Candidatus Eiseniibacteriota</taxon>
    </lineage>
</organism>
<name>A0A538SPM6_UNCEI</name>
<protein>
    <submittedName>
        <fullName evidence="1">T9SS type A sorting domain-containing protein</fullName>
    </submittedName>
</protein>
<dbReference type="AlphaFoldDB" id="A0A538SPM6"/>
<evidence type="ECO:0000313" key="2">
    <source>
        <dbReference type="Proteomes" id="UP000317716"/>
    </source>
</evidence>
<dbReference type="EMBL" id="VBOS01000301">
    <property type="protein sequence ID" value="TMQ53329.1"/>
    <property type="molecule type" value="Genomic_DNA"/>
</dbReference>
<dbReference type="InterPro" id="IPR026444">
    <property type="entry name" value="Secre_tail"/>
</dbReference>
<dbReference type="NCBIfam" id="TIGR04183">
    <property type="entry name" value="Por_Secre_tail"/>
    <property type="match status" value="1"/>
</dbReference>
<feature type="non-terminal residue" evidence="1">
    <location>
        <position position="1"/>
    </location>
</feature>
<proteinExistence type="predicted"/>